<keyword evidence="5" id="KW-0678">Repressor</keyword>
<comment type="pathway">
    <text evidence="1 5">Amino-acid degradation; L-proline degradation into L-glutamate; L-glutamate from L-proline: step 2/2.</text>
</comment>
<dbReference type="EC" id="1.2.1.88" evidence="5"/>
<protein>
    <recommendedName>
        <fullName evidence="5">Bifunctional protein PutA</fullName>
    </recommendedName>
    <domain>
        <recommendedName>
            <fullName evidence="5">Proline dehydrogenase</fullName>
            <ecNumber evidence="5">1.5.5.2</ecNumber>
        </recommendedName>
        <alternativeName>
            <fullName evidence="5">Proline oxidase</fullName>
        </alternativeName>
    </domain>
    <domain>
        <recommendedName>
            <fullName evidence="5">Delta-1-pyrroline-5-carboxylate dehydrogenase</fullName>
            <shortName evidence="5">P5C dehydrogenase</shortName>
            <ecNumber evidence="5">1.2.1.88</ecNumber>
        </recommendedName>
        <alternativeName>
            <fullName evidence="5">L-glutamate gamma-semialdehyde dehydrogenase</fullName>
        </alternativeName>
    </domain>
</protein>
<keyword evidence="5" id="KW-0274">FAD</keyword>
<dbReference type="GO" id="GO:0004657">
    <property type="term" value="F:proline dehydrogenase activity"/>
    <property type="evidence" value="ECO:0007669"/>
    <property type="project" value="UniProtKB-EC"/>
</dbReference>
<dbReference type="EC" id="1.5.5.2" evidence="5"/>
<dbReference type="InterPro" id="IPR016162">
    <property type="entry name" value="Ald_DH_N"/>
</dbReference>
<feature type="domain" description="Proline utilization A proline dehydrogenase N-terminal" evidence="9">
    <location>
        <begin position="3"/>
        <end position="46"/>
    </location>
</feature>
<organism evidence="10 11">
    <name type="scientific">Steroidobacter gossypii</name>
    <dbReference type="NCBI Taxonomy" id="2805490"/>
    <lineage>
        <taxon>Bacteria</taxon>
        <taxon>Pseudomonadati</taxon>
        <taxon>Pseudomonadota</taxon>
        <taxon>Gammaproteobacteria</taxon>
        <taxon>Steroidobacterales</taxon>
        <taxon>Steroidobacteraceae</taxon>
        <taxon>Steroidobacter</taxon>
    </lineage>
</organism>
<proteinExistence type="inferred from homology"/>
<evidence type="ECO:0000256" key="4">
    <source>
        <dbReference type="ARBA" id="ARBA00048142"/>
    </source>
</evidence>
<comment type="cofactor">
    <cofactor evidence="5">
        <name>FAD</name>
        <dbReference type="ChEBI" id="CHEBI:57692"/>
    </cofactor>
</comment>
<comment type="function">
    <text evidence="5">Oxidizes proline to glutamate for use as a carbon and nitrogen source.</text>
</comment>
<dbReference type="Gene3D" id="3.20.20.220">
    <property type="match status" value="1"/>
</dbReference>
<dbReference type="InterPro" id="IPR015590">
    <property type="entry name" value="Aldehyde_DH_dom"/>
</dbReference>
<keyword evidence="5" id="KW-0804">Transcription</keyword>
<evidence type="ECO:0000256" key="1">
    <source>
        <dbReference type="ARBA" id="ARBA00004786"/>
    </source>
</evidence>
<comment type="caution">
    <text evidence="10">The sequence shown here is derived from an EMBL/GenBank/DDBJ whole genome shotgun (WGS) entry which is preliminary data.</text>
</comment>
<dbReference type="Pfam" id="PF00171">
    <property type="entry name" value="Aldedh"/>
    <property type="match status" value="1"/>
</dbReference>
<dbReference type="RefSeq" id="WP_203169195.1">
    <property type="nucleotide sequence ID" value="NZ_JAEVLS010000004.1"/>
</dbReference>
<reference evidence="10 11" key="1">
    <citation type="journal article" date="2021" name="Int. J. Syst. Evol. Microbiol.">
        <title>Steroidobacter gossypii sp. nov., isolated from soil of cotton cropping field.</title>
        <authorList>
            <person name="Huang R."/>
            <person name="Yang S."/>
            <person name="Zhen C."/>
            <person name="Liu W."/>
        </authorList>
    </citation>
    <scope>NUCLEOTIDE SEQUENCE [LARGE SCALE GENOMIC DNA]</scope>
    <source>
        <strain evidence="10 11">S1-65</strain>
    </source>
</reference>
<comment type="catalytic activity">
    <reaction evidence="5">
        <text>L-proline + a quinone = (S)-1-pyrroline-5-carboxylate + a quinol + H(+)</text>
        <dbReference type="Rhea" id="RHEA:23784"/>
        <dbReference type="ChEBI" id="CHEBI:15378"/>
        <dbReference type="ChEBI" id="CHEBI:17388"/>
        <dbReference type="ChEBI" id="CHEBI:24646"/>
        <dbReference type="ChEBI" id="CHEBI:60039"/>
        <dbReference type="ChEBI" id="CHEBI:132124"/>
        <dbReference type="EC" id="1.5.5.2"/>
    </reaction>
</comment>
<dbReference type="InterPro" id="IPR016161">
    <property type="entry name" value="Ald_DH/histidinol_DH"/>
</dbReference>
<dbReference type="InterPro" id="IPR005933">
    <property type="entry name" value="PutA_C"/>
</dbReference>
<comment type="similarity">
    <text evidence="5">In the N-terminal section; belongs to the proline dehydrogenase family.</text>
</comment>
<evidence type="ECO:0000259" key="8">
    <source>
        <dbReference type="Pfam" id="PF14850"/>
    </source>
</evidence>
<dbReference type="Pfam" id="PF18327">
    <property type="entry name" value="PRODH"/>
    <property type="match status" value="1"/>
</dbReference>
<dbReference type="PROSITE" id="PS00070">
    <property type="entry name" value="ALDEHYDE_DEHYDR_CYS"/>
    <property type="match status" value="1"/>
</dbReference>
<dbReference type="Gene3D" id="3.40.605.10">
    <property type="entry name" value="Aldehyde Dehydrogenase, Chain A, domain 1"/>
    <property type="match status" value="1"/>
</dbReference>
<dbReference type="NCBIfam" id="TIGR01238">
    <property type="entry name" value="D1pyr5carbox3"/>
    <property type="match status" value="1"/>
</dbReference>
<dbReference type="Gene3D" id="1.20.5.460">
    <property type="entry name" value="Single helix bin"/>
    <property type="match status" value="1"/>
</dbReference>
<keyword evidence="2 5" id="KW-0560">Oxidoreductase</keyword>
<dbReference type="PANTHER" id="PTHR42862:SF1">
    <property type="entry name" value="DELTA-1-PYRROLINE-5-CARBOXYLATE DEHYDROGENASE 2, ISOFORM A-RELATED"/>
    <property type="match status" value="1"/>
</dbReference>
<dbReference type="CDD" id="cd07125">
    <property type="entry name" value="ALDH_PutA-P5CDH"/>
    <property type="match status" value="1"/>
</dbReference>
<dbReference type="InterPro" id="IPR041349">
    <property type="entry name" value="PRODH"/>
</dbReference>
<dbReference type="EMBL" id="JAEVLS010000004">
    <property type="protein sequence ID" value="MBM0107087.1"/>
    <property type="molecule type" value="Genomic_DNA"/>
</dbReference>
<dbReference type="Pfam" id="PF01619">
    <property type="entry name" value="Pro_dh"/>
    <property type="match status" value="1"/>
</dbReference>
<evidence type="ECO:0000256" key="3">
    <source>
        <dbReference type="ARBA" id="ARBA00023027"/>
    </source>
</evidence>
<dbReference type="Proteomes" id="UP000661077">
    <property type="component" value="Unassembled WGS sequence"/>
</dbReference>
<dbReference type="InterPro" id="IPR029041">
    <property type="entry name" value="FAD-linked_oxidoreductase-like"/>
</dbReference>
<dbReference type="InterPro" id="IPR016163">
    <property type="entry name" value="Ald_DH_C"/>
</dbReference>
<comment type="pathway">
    <text evidence="5">Amino-acid degradation; L-proline degradation into L-glutamate; L-glutamate from L-proline: step 1/2.</text>
</comment>
<dbReference type="InterPro" id="IPR024089">
    <property type="entry name" value="PRODH_PutA_dom_I/II"/>
</dbReference>
<evidence type="ECO:0000313" key="11">
    <source>
        <dbReference type="Proteomes" id="UP000661077"/>
    </source>
</evidence>
<comment type="similarity">
    <text evidence="5">In the C-terminal section; belongs to the aldehyde dehydrogenase family.</text>
</comment>
<dbReference type="InterPro" id="IPR016160">
    <property type="entry name" value="Ald_DH_CS_CYS"/>
</dbReference>
<dbReference type="InterPro" id="IPR050485">
    <property type="entry name" value="Proline_metab_enzyme"/>
</dbReference>
<dbReference type="InterPro" id="IPR002872">
    <property type="entry name" value="Proline_DH_dom"/>
</dbReference>
<dbReference type="InterPro" id="IPR025703">
    <property type="entry name" value="Bifunct_PutA"/>
</dbReference>
<keyword evidence="5" id="KW-0642">Proline metabolism</keyword>
<feature type="domain" description="Aldehyde dehydrogenase" evidence="6">
    <location>
        <begin position="560"/>
        <end position="1019"/>
    </location>
</feature>
<feature type="domain" description="Proline dehydrogenase" evidence="7">
    <location>
        <begin position="180"/>
        <end position="474"/>
    </location>
</feature>
<evidence type="ECO:0000313" key="10">
    <source>
        <dbReference type="EMBL" id="MBM0107087.1"/>
    </source>
</evidence>
<keyword evidence="11" id="KW-1185">Reference proteome</keyword>
<dbReference type="Gene3D" id="3.40.309.10">
    <property type="entry name" value="Aldehyde Dehydrogenase, Chain A, domain 2"/>
    <property type="match status" value="1"/>
</dbReference>
<dbReference type="SUPFAM" id="SSF51730">
    <property type="entry name" value="FAD-linked oxidoreductase"/>
    <property type="match status" value="1"/>
</dbReference>
<name>A0ABS1X1H4_9GAMM</name>
<dbReference type="SUPFAM" id="SSF81935">
    <property type="entry name" value="N-terminal domain of bifunctional PutA protein"/>
    <property type="match status" value="1"/>
</dbReference>
<gene>
    <name evidence="10" type="primary">putA</name>
    <name evidence="10" type="ORF">JM946_20320</name>
</gene>
<keyword evidence="5" id="KW-0805">Transcription regulation</keyword>
<evidence type="ECO:0000259" key="9">
    <source>
        <dbReference type="Pfam" id="PF18327"/>
    </source>
</evidence>
<dbReference type="GO" id="GO:0003842">
    <property type="term" value="F:L-glutamate gamma-semialdehyde dehydrogenase activity"/>
    <property type="evidence" value="ECO:0007669"/>
    <property type="project" value="UniProtKB-EC"/>
</dbReference>
<dbReference type="SUPFAM" id="SSF53720">
    <property type="entry name" value="ALDH-like"/>
    <property type="match status" value="1"/>
</dbReference>
<accession>A0ABS1X1H4</accession>
<comment type="catalytic activity">
    <reaction evidence="4 5">
        <text>L-glutamate 5-semialdehyde + NAD(+) + H2O = L-glutamate + NADH + 2 H(+)</text>
        <dbReference type="Rhea" id="RHEA:30235"/>
        <dbReference type="ChEBI" id="CHEBI:15377"/>
        <dbReference type="ChEBI" id="CHEBI:15378"/>
        <dbReference type="ChEBI" id="CHEBI:29985"/>
        <dbReference type="ChEBI" id="CHEBI:57540"/>
        <dbReference type="ChEBI" id="CHEBI:57945"/>
        <dbReference type="ChEBI" id="CHEBI:58066"/>
        <dbReference type="EC" id="1.2.1.88"/>
    </reaction>
</comment>
<evidence type="ECO:0000256" key="2">
    <source>
        <dbReference type="ARBA" id="ARBA00023002"/>
    </source>
</evidence>
<evidence type="ECO:0000256" key="5">
    <source>
        <dbReference type="PIRNR" id="PIRNR000197"/>
    </source>
</evidence>
<dbReference type="PIRSF" id="PIRSF000197">
    <property type="entry name" value="Bifunct_PutA"/>
    <property type="match status" value="1"/>
</dbReference>
<dbReference type="PANTHER" id="PTHR42862">
    <property type="entry name" value="DELTA-1-PYRROLINE-5-CARBOXYLATE DEHYDROGENASE 1, ISOFORM A-RELATED"/>
    <property type="match status" value="1"/>
</dbReference>
<dbReference type="NCBIfam" id="NF008869">
    <property type="entry name" value="PRK11904.1"/>
    <property type="match status" value="1"/>
</dbReference>
<evidence type="ECO:0000259" key="7">
    <source>
        <dbReference type="Pfam" id="PF01619"/>
    </source>
</evidence>
<evidence type="ECO:0000259" key="6">
    <source>
        <dbReference type="Pfam" id="PF00171"/>
    </source>
</evidence>
<keyword evidence="5" id="KW-0285">Flavoprotein</keyword>
<dbReference type="InterPro" id="IPR024082">
    <property type="entry name" value="PRODH_PutA_dom_II"/>
</dbReference>
<feature type="domain" description="Proline dehydrogenase PutA" evidence="8">
    <location>
        <begin position="55"/>
        <end position="168"/>
    </location>
</feature>
<keyword evidence="5" id="KW-0238">DNA-binding</keyword>
<keyword evidence="3 5" id="KW-0520">NAD</keyword>
<sequence>MADAINRHYLGDEQPIVRALADAARVSDAQRVRIALRARALVEGVRNFQARRSGLDAFLRKYDLSSQEGVILMCLAEALLRIPDDATADRLIADKIAGGDWAAHLSDNESLFVNASTWGLMLTGRIVRPSDADMHDPRGVLARIAGRIGEPVLRAAFRHAMRIMGHQFVMGRTIDEALERSISDENRLFRHSFDMLGEAALTDRDAQRYLESYHHAIRKIGAHSSRGTAIDAAPSISVKLSALFPRYEFTQRDRVLAELAPRLHELAVAARTVGIPLTVDAEEAERLELSLELIEYVARSKALAGWDGFGLAVQAYQKRALDVIRWLKELAASSGCRLNVRLVKGAYWDSEVKRAQERGLAGYPVFTRKVNTDVSYIACARELIAAGPSIYPQFATHNAQTVATIIELAGEVGRKFEFQRLHGMGEELYAQIVGADKLGIPCRVYAPVGSHEDLLPYLVRRLLENGANTSFVNRSVDEEHAVADIIRDPVVELDGLQQISHPRIPLPRYLYGSSRLNSLGVNLADPAEREPLLAKMALAAQRRWVGGAIVNGDLHEARGREVRNPSNLDQIIGVVSEADETLVEKALAAAVPAQVTWDATPASERAEILECAADLYEERMAELIAYCVREGGRTIPDSISEVREAVDFLRYYADRARNEFGGGVRMPGPTGESNELKLRGRGVFCCISPWNFPLAIFTGQIAAALAAGNSVLAKPAEQTPLIATRAVQMLLEAGVPPDVLHLLPGDGATVGARIVADPRVAGVAFTGSTETAKSIHRSLANREGAIPVLIAETGGQNAMIVDSSALPEQVVLDVVQSSYNSAGQRCSALRALYVQDEIADRVAELLAGYMEELSIGDPMLLTTDVGPVIDKPSRDMLRAHAEKIGRKARWSHACKLRPEHERGTFFAPMAVEIESLSLLAGEVFGPIVHLIRYGAHQIDKVIDAVNATGFGLTLGVHTRVDATARYIASRVRAGNVYVNRNMIGAVVGVQPFGGRGLSGTGPKAGGPYYLHRFATEQTVTVNTAAVGGNASLLTMAGE</sequence>
<dbReference type="Pfam" id="PF14850">
    <property type="entry name" value="Pro_dh-DNA_bdg"/>
    <property type="match status" value="1"/>
</dbReference>